<dbReference type="PANTHER" id="PTHR41237:SF1">
    <property type="entry name" value="SMALL RIBOSOMAL SUBUNIT PROTEIN BS21M"/>
    <property type="match status" value="1"/>
</dbReference>
<evidence type="ECO:0000256" key="4">
    <source>
        <dbReference type="SAM" id="MobiDB-lite"/>
    </source>
</evidence>
<feature type="compositionally biased region" description="Polar residues" evidence="4">
    <location>
        <begin position="149"/>
        <end position="166"/>
    </location>
</feature>
<dbReference type="AlphaFoldDB" id="A0A9P4M297"/>
<accession>A0A9P4M297</accession>
<dbReference type="EMBL" id="ML978135">
    <property type="protein sequence ID" value="KAF2094300.1"/>
    <property type="molecule type" value="Genomic_DNA"/>
</dbReference>
<evidence type="ECO:0000313" key="5">
    <source>
        <dbReference type="EMBL" id="KAF2094300.1"/>
    </source>
</evidence>
<feature type="region of interest" description="Disordered" evidence="4">
    <location>
        <begin position="205"/>
        <end position="224"/>
    </location>
</feature>
<dbReference type="InterPro" id="IPR001911">
    <property type="entry name" value="Ribosomal_bS21"/>
</dbReference>
<comment type="similarity">
    <text evidence="1">Belongs to the bacterial ribosomal protein bS21 family.</text>
</comment>
<comment type="caution">
    <text evidence="5">The sequence shown here is derived from an EMBL/GenBank/DDBJ whole genome shotgun (WGS) entry which is preliminary data.</text>
</comment>
<feature type="region of interest" description="Disordered" evidence="4">
    <location>
        <begin position="35"/>
        <end position="198"/>
    </location>
</feature>
<evidence type="ECO:0000256" key="2">
    <source>
        <dbReference type="ARBA" id="ARBA00022980"/>
    </source>
</evidence>
<evidence type="ECO:0008006" key="7">
    <source>
        <dbReference type="Google" id="ProtNLM"/>
    </source>
</evidence>
<name>A0A9P4M297_9PEZI</name>
<keyword evidence="6" id="KW-1185">Reference proteome</keyword>
<feature type="compositionally biased region" description="Basic and acidic residues" evidence="4">
    <location>
        <begin position="78"/>
        <end position="91"/>
    </location>
</feature>
<dbReference type="OrthoDB" id="2501249at2759"/>
<evidence type="ECO:0000313" key="6">
    <source>
        <dbReference type="Proteomes" id="UP000799772"/>
    </source>
</evidence>
<keyword evidence="2" id="KW-0689">Ribosomal protein</keyword>
<proteinExistence type="inferred from homology"/>
<sequence>MDVRFAAEALTRLSLSASKSTRRAPRLVYTSRQLSSQCLRQKPSVHPAAQRRCLSSTPAQSRPPAGASAARQPDPEPEYERRSADAFERHFANNQSRPQQRRDVQSLPSDDEIGSVVDEASKSASSAPRFRFPPGHRPTRSGSHDPPSDYSSRPYFSNETNPSSYFGRTGGTTADKLEEKFNEYTKSQEPAQPHISHRPASARDFLGNMRMPGQSSSDPSIEEDPDAAINSLLDAPFLSSSPDPNAFTRKEYPTSSLNLNASTGRSVSIDANRGVDAARAIGIMEARLAVNRVRRDVQMQRFHERPGLKRKRLASQRYRRRFKAGFSETCKQVREMAKKGW</sequence>
<dbReference type="GO" id="GO:0005763">
    <property type="term" value="C:mitochondrial small ribosomal subunit"/>
    <property type="evidence" value="ECO:0007669"/>
    <property type="project" value="TreeGrafter"/>
</dbReference>
<gene>
    <name evidence="5" type="ORF">NA57DRAFT_80709</name>
</gene>
<evidence type="ECO:0000256" key="1">
    <source>
        <dbReference type="ARBA" id="ARBA00006640"/>
    </source>
</evidence>
<keyword evidence="3" id="KW-0687">Ribonucleoprotein</keyword>
<organism evidence="5 6">
    <name type="scientific">Rhizodiscina lignyota</name>
    <dbReference type="NCBI Taxonomy" id="1504668"/>
    <lineage>
        <taxon>Eukaryota</taxon>
        <taxon>Fungi</taxon>
        <taxon>Dikarya</taxon>
        <taxon>Ascomycota</taxon>
        <taxon>Pezizomycotina</taxon>
        <taxon>Dothideomycetes</taxon>
        <taxon>Pleosporomycetidae</taxon>
        <taxon>Aulographales</taxon>
        <taxon>Rhizodiscinaceae</taxon>
        <taxon>Rhizodiscina</taxon>
    </lineage>
</organism>
<dbReference type="Pfam" id="PF01165">
    <property type="entry name" value="Ribosomal_S21"/>
    <property type="match status" value="1"/>
</dbReference>
<dbReference type="Proteomes" id="UP000799772">
    <property type="component" value="Unassembled WGS sequence"/>
</dbReference>
<reference evidence="5" key="1">
    <citation type="journal article" date="2020" name="Stud. Mycol.">
        <title>101 Dothideomycetes genomes: a test case for predicting lifestyles and emergence of pathogens.</title>
        <authorList>
            <person name="Haridas S."/>
            <person name="Albert R."/>
            <person name="Binder M."/>
            <person name="Bloem J."/>
            <person name="Labutti K."/>
            <person name="Salamov A."/>
            <person name="Andreopoulos B."/>
            <person name="Baker S."/>
            <person name="Barry K."/>
            <person name="Bills G."/>
            <person name="Bluhm B."/>
            <person name="Cannon C."/>
            <person name="Castanera R."/>
            <person name="Culley D."/>
            <person name="Daum C."/>
            <person name="Ezra D."/>
            <person name="Gonzalez J."/>
            <person name="Henrissat B."/>
            <person name="Kuo A."/>
            <person name="Liang C."/>
            <person name="Lipzen A."/>
            <person name="Lutzoni F."/>
            <person name="Magnuson J."/>
            <person name="Mondo S."/>
            <person name="Nolan M."/>
            <person name="Ohm R."/>
            <person name="Pangilinan J."/>
            <person name="Park H.-J."/>
            <person name="Ramirez L."/>
            <person name="Alfaro M."/>
            <person name="Sun H."/>
            <person name="Tritt A."/>
            <person name="Yoshinaga Y."/>
            <person name="Zwiers L.-H."/>
            <person name="Turgeon B."/>
            <person name="Goodwin S."/>
            <person name="Spatafora J."/>
            <person name="Crous P."/>
            <person name="Grigoriev I."/>
        </authorList>
    </citation>
    <scope>NUCLEOTIDE SEQUENCE</scope>
    <source>
        <strain evidence="5">CBS 133067</strain>
    </source>
</reference>
<dbReference type="GO" id="GO:0003735">
    <property type="term" value="F:structural constituent of ribosome"/>
    <property type="evidence" value="ECO:0007669"/>
    <property type="project" value="InterPro"/>
</dbReference>
<protein>
    <recommendedName>
        <fullName evidence="7">Ribosomal protein S21</fullName>
    </recommendedName>
</protein>
<dbReference type="PANTHER" id="PTHR41237">
    <property type="entry name" value="37S RIBOSOMAL PROTEIN MRP21, MITOCHONDRIAL"/>
    <property type="match status" value="1"/>
</dbReference>
<dbReference type="GO" id="GO:0070124">
    <property type="term" value="P:mitochondrial translational initiation"/>
    <property type="evidence" value="ECO:0007669"/>
    <property type="project" value="TreeGrafter"/>
</dbReference>
<evidence type="ECO:0000256" key="3">
    <source>
        <dbReference type="ARBA" id="ARBA00023274"/>
    </source>
</evidence>
<dbReference type="InterPro" id="IPR052837">
    <property type="entry name" value="Mitoribosomal_bS21"/>
</dbReference>